<comment type="caution">
    <text evidence="3">The sequence shown here is derived from an EMBL/GenBank/DDBJ whole genome shotgun (WGS) entry which is preliminary data.</text>
</comment>
<organism evidence="3 4">
    <name type="scientific">Antrihabitans stalactiti</name>
    <dbReference type="NCBI Taxonomy" id="2584121"/>
    <lineage>
        <taxon>Bacteria</taxon>
        <taxon>Bacillati</taxon>
        <taxon>Actinomycetota</taxon>
        <taxon>Actinomycetes</taxon>
        <taxon>Mycobacteriales</taxon>
        <taxon>Nocardiaceae</taxon>
        <taxon>Antrihabitans</taxon>
    </lineage>
</organism>
<gene>
    <name evidence="3" type="ORF">FGL95_08585</name>
</gene>
<dbReference type="EMBL" id="VCQU01000002">
    <property type="protein sequence ID" value="NMN95090.1"/>
    <property type="molecule type" value="Genomic_DNA"/>
</dbReference>
<dbReference type="Gene3D" id="1.10.10.10">
    <property type="entry name" value="Winged helix-like DNA-binding domain superfamily/Winged helix DNA-binding domain"/>
    <property type="match status" value="1"/>
</dbReference>
<reference evidence="3 4" key="1">
    <citation type="submission" date="2019-05" db="EMBL/GenBank/DDBJ databases">
        <authorList>
            <person name="Lee S.D."/>
        </authorList>
    </citation>
    <scope>NUCLEOTIDE SEQUENCE [LARGE SCALE GENOMIC DNA]</scope>
    <source>
        <strain evidence="3 4">YC2-7</strain>
    </source>
</reference>
<reference evidence="3 4" key="2">
    <citation type="submission" date="2020-06" db="EMBL/GenBank/DDBJ databases">
        <title>Antribacter stalactiti gen. nov., sp. nov., a new member of the family Nacardiaceae isolated from a cave.</title>
        <authorList>
            <person name="Kim I.S."/>
        </authorList>
    </citation>
    <scope>NUCLEOTIDE SEQUENCE [LARGE SCALE GENOMIC DNA]</scope>
    <source>
        <strain evidence="3 4">YC2-7</strain>
    </source>
</reference>
<evidence type="ECO:0000259" key="2">
    <source>
        <dbReference type="SMART" id="SM00421"/>
    </source>
</evidence>
<evidence type="ECO:0000313" key="4">
    <source>
        <dbReference type="Proteomes" id="UP000535543"/>
    </source>
</evidence>
<dbReference type="InterPro" id="IPR036388">
    <property type="entry name" value="WH-like_DNA-bd_sf"/>
</dbReference>
<dbReference type="InterPro" id="IPR016032">
    <property type="entry name" value="Sig_transdc_resp-reg_C-effctor"/>
</dbReference>
<protein>
    <submittedName>
        <fullName evidence="3">LuxR family transcriptional regulator</fullName>
    </submittedName>
</protein>
<keyword evidence="4" id="KW-1185">Reference proteome</keyword>
<feature type="compositionally biased region" description="Basic and acidic residues" evidence="1">
    <location>
        <begin position="38"/>
        <end position="47"/>
    </location>
</feature>
<dbReference type="SMART" id="SM00421">
    <property type="entry name" value="HTH_LUXR"/>
    <property type="match status" value="1"/>
</dbReference>
<feature type="compositionally biased region" description="Polar residues" evidence="1">
    <location>
        <begin position="27"/>
        <end position="37"/>
    </location>
</feature>
<dbReference type="GO" id="GO:0003677">
    <property type="term" value="F:DNA binding"/>
    <property type="evidence" value="ECO:0007669"/>
    <property type="project" value="InterPro"/>
</dbReference>
<feature type="region of interest" description="Disordered" evidence="1">
    <location>
        <begin position="25"/>
        <end position="50"/>
    </location>
</feature>
<feature type="domain" description="HTH luxR-type" evidence="2">
    <location>
        <begin position="50"/>
        <end position="107"/>
    </location>
</feature>
<sequence>MSQIFQRQLVSNNIGLRHNTGEDLTQIGESSASAVSTERSRTVDKRTLSRPMLSSRESEVLLAWLRADTKPDAARRLYISPGTLNTHLTRIRAKYAAVGRPATTKAALFARALQDGYTDIEDW</sequence>
<name>A0A848KFV0_9NOCA</name>
<accession>A0A848KFV0</accession>
<dbReference type="SUPFAM" id="SSF46894">
    <property type="entry name" value="C-terminal effector domain of the bipartite response regulators"/>
    <property type="match status" value="1"/>
</dbReference>
<proteinExistence type="predicted"/>
<dbReference type="InterPro" id="IPR000792">
    <property type="entry name" value="Tscrpt_reg_LuxR_C"/>
</dbReference>
<dbReference type="Proteomes" id="UP000535543">
    <property type="component" value="Unassembled WGS sequence"/>
</dbReference>
<dbReference type="GO" id="GO:0006355">
    <property type="term" value="P:regulation of DNA-templated transcription"/>
    <property type="evidence" value="ECO:0007669"/>
    <property type="project" value="InterPro"/>
</dbReference>
<dbReference type="Pfam" id="PF00196">
    <property type="entry name" value="GerE"/>
    <property type="match status" value="1"/>
</dbReference>
<evidence type="ECO:0000313" key="3">
    <source>
        <dbReference type="EMBL" id="NMN95090.1"/>
    </source>
</evidence>
<dbReference type="AlphaFoldDB" id="A0A848KFV0"/>
<evidence type="ECO:0000256" key="1">
    <source>
        <dbReference type="SAM" id="MobiDB-lite"/>
    </source>
</evidence>